<dbReference type="SUPFAM" id="SSF52833">
    <property type="entry name" value="Thioredoxin-like"/>
    <property type="match status" value="1"/>
</dbReference>
<sequence length="153" mass="17046">MRAPSRQHRLTEEFAAFEISSSYRCLLLLCSVTTFLEKLQMFRANVKILVAVLGRTARPELCTSRLVTQKHLVGYITLVPHRHSTLAMARLLPLVAAAALLGPAASTITSRRECGEVEGDFYQFSAKTLNDSHTVAFEEYRGKVVMVVNVATY</sequence>
<evidence type="ECO:0000256" key="3">
    <source>
        <dbReference type="ARBA" id="ARBA00023002"/>
    </source>
</evidence>
<name>A0AAW0TNL8_SCYPA</name>
<dbReference type="GO" id="GO:0004601">
    <property type="term" value="F:peroxidase activity"/>
    <property type="evidence" value="ECO:0007669"/>
    <property type="project" value="UniProtKB-KW"/>
</dbReference>
<keyword evidence="5" id="KW-1185">Reference proteome</keyword>
<dbReference type="Proteomes" id="UP001487740">
    <property type="component" value="Unassembled WGS sequence"/>
</dbReference>
<dbReference type="InterPro" id="IPR036249">
    <property type="entry name" value="Thioredoxin-like_sf"/>
</dbReference>
<evidence type="ECO:0000313" key="5">
    <source>
        <dbReference type="Proteomes" id="UP001487740"/>
    </source>
</evidence>
<accession>A0AAW0TNL8</accession>
<protein>
    <recommendedName>
        <fullName evidence="6">Glutathione peroxidase</fullName>
    </recommendedName>
</protein>
<dbReference type="PROSITE" id="PS51355">
    <property type="entry name" value="GLUTATHIONE_PEROXID_3"/>
    <property type="match status" value="1"/>
</dbReference>
<gene>
    <name evidence="4" type="ORF">O3P69_020102</name>
</gene>
<dbReference type="Gene3D" id="3.40.30.10">
    <property type="entry name" value="Glutaredoxin"/>
    <property type="match status" value="1"/>
</dbReference>
<organism evidence="4 5">
    <name type="scientific">Scylla paramamosain</name>
    <name type="common">Mud crab</name>
    <dbReference type="NCBI Taxonomy" id="85552"/>
    <lineage>
        <taxon>Eukaryota</taxon>
        <taxon>Metazoa</taxon>
        <taxon>Ecdysozoa</taxon>
        <taxon>Arthropoda</taxon>
        <taxon>Crustacea</taxon>
        <taxon>Multicrustacea</taxon>
        <taxon>Malacostraca</taxon>
        <taxon>Eumalacostraca</taxon>
        <taxon>Eucarida</taxon>
        <taxon>Decapoda</taxon>
        <taxon>Pleocyemata</taxon>
        <taxon>Brachyura</taxon>
        <taxon>Eubrachyura</taxon>
        <taxon>Portunoidea</taxon>
        <taxon>Portunidae</taxon>
        <taxon>Portuninae</taxon>
        <taxon>Scylla</taxon>
    </lineage>
</organism>
<comment type="caution">
    <text evidence="4">The sequence shown here is derived from an EMBL/GenBank/DDBJ whole genome shotgun (WGS) entry which is preliminary data.</text>
</comment>
<dbReference type="InterPro" id="IPR000889">
    <property type="entry name" value="Glutathione_peroxidase"/>
</dbReference>
<comment type="similarity">
    <text evidence="1">Belongs to the glutathione peroxidase family.</text>
</comment>
<dbReference type="EMBL" id="JARAKH010000029">
    <property type="protein sequence ID" value="KAK8387962.1"/>
    <property type="molecule type" value="Genomic_DNA"/>
</dbReference>
<dbReference type="AlphaFoldDB" id="A0AAW0TNL8"/>
<keyword evidence="2" id="KW-0575">Peroxidase</keyword>
<evidence type="ECO:0008006" key="6">
    <source>
        <dbReference type="Google" id="ProtNLM"/>
    </source>
</evidence>
<proteinExistence type="inferred from homology"/>
<evidence type="ECO:0000256" key="1">
    <source>
        <dbReference type="ARBA" id="ARBA00006926"/>
    </source>
</evidence>
<evidence type="ECO:0000313" key="4">
    <source>
        <dbReference type="EMBL" id="KAK8387962.1"/>
    </source>
</evidence>
<reference evidence="4 5" key="1">
    <citation type="submission" date="2023-03" db="EMBL/GenBank/DDBJ databases">
        <title>High-quality genome of Scylla paramamosain provides insights in environmental adaptation.</title>
        <authorList>
            <person name="Zhang L."/>
        </authorList>
    </citation>
    <scope>NUCLEOTIDE SEQUENCE [LARGE SCALE GENOMIC DNA]</scope>
    <source>
        <strain evidence="4">LZ_2023a</strain>
        <tissue evidence="4">Muscle</tissue>
    </source>
</reference>
<keyword evidence="3" id="KW-0560">Oxidoreductase</keyword>
<evidence type="ECO:0000256" key="2">
    <source>
        <dbReference type="ARBA" id="ARBA00022559"/>
    </source>
</evidence>
<dbReference type="GO" id="GO:0006979">
    <property type="term" value="P:response to oxidative stress"/>
    <property type="evidence" value="ECO:0007669"/>
    <property type="project" value="InterPro"/>
</dbReference>